<protein>
    <submittedName>
        <fullName evidence="1">Uncharacterized protein</fullName>
    </submittedName>
</protein>
<name>A0A7S5R522_9CAUD</name>
<reference evidence="1 2" key="1">
    <citation type="submission" date="2020-01" db="EMBL/GenBank/DDBJ databases">
        <title>Patterns of diversity and host range of bacteriophage communities associated with bean-nodulatin bacteria.</title>
        <authorList>
            <person name="Vann Cauwenberghe J."/>
            <person name="Santamaria R.I."/>
            <person name="Bustos P."/>
            <person name="Juarez S."/>
            <person name="Gonzalez V."/>
        </authorList>
    </citation>
    <scope>NUCLEOTIDE SEQUENCE [LARGE SCALE GENOMIC DNA]</scope>
</reference>
<evidence type="ECO:0000313" key="1">
    <source>
        <dbReference type="EMBL" id="QIG71137.1"/>
    </source>
</evidence>
<keyword evidence="2" id="KW-1185">Reference proteome</keyword>
<dbReference type="EMBL" id="MN988521">
    <property type="protein sequence ID" value="QIG71137.1"/>
    <property type="molecule type" value="Genomic_DNA"/>
</dbReference>
<accession>A0A7S5R522</accession>
<organism evidence="1 2">
    <name type="scientific">Rhizobium phage RHph_TM30</name>
    <dbReference type="NCBI Taxonomy" id="2509764"/>
    <lineage>
        <taxon>Viruses</taxon>
        <taxon>Duplodnaviria</taxon>
        <taxon>Heunggongvirae</taxon>
        <taxon>Uroviricota</taxon>
        <taxon>Caudoviricetes</taxon>
        <taxon>Kleczkowskaviridae</taxon>
        <taxon>Cuauhnahuacvirus</taxon>
        <taxon>Cuauhnahuacvirus TM30</taxon>
    </lineage>
</organism>
<gene>
    <name evidence="1" type="ORF">EVB93_030</name>
</gene>
<dbReference type="Proteomes" id="UP000629603">
    <property type="component" value="Segment"/>
</dbReference>
<proteinExistence type="predicted"/>
<evidence type="ECO:0000313" key="2">
    <source>
        <dbReference type="Proteomes" id="UP000629603"/>
    </source>
</evidence>
<sequence length="57" mass="6926">MKAKHVSDERKLYDLCKEFIEEQFIHDKDDAEWVTEDDKFKFIMKVCEIVGFKELVK</sequence>